<dbReference type="GO" id="GO:0005524">
    <property type="term" value="F:ATP binding"/>
    <property type="evidence" value="ECO:0007669"/>
    <property type="project" value="UniProtKB-KW"/>
</dbReference>
<dbReference type="GO" id="GO:0015937">
    <property type="term" value="P:coenzyme A biosynthetic process"/>
    <property type="evidence" value="ECO:0007669"/>
    <property type="project" value="UniProtKB-KW"/>
</dbReference>
<evidence type="ECO:0000313" key="7">
    <source>
        <dbReference type="EMBL" id="RUS55149.1"/>
    </source>
</evidence>
<evidence type="ECO:0000256" key="1">
    <source>
        <dbReference type="ARBA" id="ARBA00022490"/>
    </source>
</evidence>
<accession>A0A433RSL7</accession>
<dbReference type="GO" id="GO:0004594">
    <property type="term" value="F:pantothenate kinase activity"/>
    <property type="evidence" value="ECO:0007669"/>
    <property type="project" value="InterPro"/>
</dbReference>
<dbReference type="PANTHER" id="PTHR12280">
    <property type="entry name" value="PANTOTHENATE KINASE"/>
    <property type="match status" value="1"/>
</dbReference>
<dbReference type="PANTHER" id="PTHR12280:SF20">
    <property type="entry name" value="4'-PHOSPHOPANTETHEINE PHOSPHATASE"/>
    <property type="match status" value="1"/>
</dbReference>
<proteinExistence type="predicted"/>
<keyword evidence="1" id="KW-0963">Cytoplasm</keyword>
<organism evidence="7 8">
    <name type="scientific">Candidatus Kurthia intestinigallinarum</name>
    <dbReference type="NCBI Taxonomy" id="1562256"/>
    <lineage>
        <taxon>Bacteria</taxon>
        <taxon>Bacillati</taxon>
        <taxon>Bacillota</taxon>
        <taxon>Bacilli</taxon>
        <taxon>Bacillales</taxon>
        <taxon>Caryophanaceae</taxon>
        <taxon>Kurthia</taxon>
    </lineage>
</organism>
<dbReference type="NCBIfam" id="NF009842">
    <property type="entry name" value="PRK13317.1"/>
    <property type="match status" value="1"/>
</dbReference>
<dbReference type="EMBL" id="JTFC01000031">
    <property type="protein sequence ID" value="RUS55149.1"/>
    <property type="molecule type" value="Genomic_DNA"/>
</dbReference>
<dbReference type="Pfam" id="PF03630">
    <property type="entry name" value="Fumble"/>
    <property type="match status" value="1"/>
</dbReference>
<dbReference type="AlphaFoldDB" id="A0A433RSL7"/>
<evidence type="ECO:0000256" key="5">
    <source>
        <dbReference type="ARBA" id="ARBA00022840"/>
    </source>
</evidence>
<evidence type="ECO:0000313" key="8">
    <source>
        <dbReference type="Proteomes" id="UP000288623"/>
    </source>
</evidence>
<dbReference type="CDD" id="cd24085">
    <property type="entry name" value="ASKHA_NBD_PanK-II_bac"/>
    <property type="match status" value="1"/>
</dbReference>
<dbReference type="Gene3D" id="3.30.420.40">
    <property type="match status" value="1"/>
</dbReference>
<keyword evidence="2" id="KW-0808">Transferase</keyword>
<keyword evidence="3" id="KW-0547">Nucleotide-binding</keyword>
<keyword evidence="8" id="KW-1185">Reference proteome</keyword>
<evidence type="ECO:0000256" key="3">
    <source>
        <dbReference type="ARBA" id="ARBA00022741"/>
    </source>
</evidence>
<dbReference type="RefSeq" id="WP_020189658.1">
    <property type="nucleotide sequence ID" value="NZ_JTFC01000031.1"/>
</dbReference>
<dbReference type="InterPro" id="IPR043129">
    <property type="entry name" value="ATPase_NBD"/>
</dbReference>
<dbReference type="PIRSF" id="PIRSF036940">
    <property type="entry name" value="PanK_bac_aCoA"/>
    <property type="match status" value="1"/>
</dbReference>
<reference evidence="7 8" key="1">
    <citation type="submission" date="2014-11" db="EMBL/GenBank/DDBJ databases">
        <title>Genome sequence and analysis of novel Kurthia sp.</title>
        <authorList>
            <person name="Lawson J.N."/>
            <person name="Gonzalez J.E."/>
            <person name="Rinauldi L."/>
            <person name="Xuan Z."/>
            <person name="Firman A."/>
            <person name="Shaddox L."/>
            <person name="Trudeau A."/>
            <person name="Shah S."/>
            <person name="Reiman D."/>
        </authorList>
    </citation>
    <scope>NUCLEOTIDE SEQUENCE [LARGE SCALE GENOMIC DNA]</scope>
    <source>
        <strain evidence="7 8">3B1D</strain>
    </source>
</reference>
<dbReference type="OrthoDB" id="358216at2"/>
<dbReference type="Proteomes" id="UP000288623">
    <property type="component" value="Unassembled WGS sequence"/>
</dbReference>
<dbReference type="InterPro" id="IPR004567">
    <property type="entry name" value="Type_II_PanK"/>
</dbReference>
<name>A0A433RSL7_9BACL</name>
<keyword evidence="4 7" id="KW-0418">Kinase</keyword>
<evidence type="ECO:0000256" key="4">
    <source>
        <dbReference type="ARBA" id="ARBA00022777"/>
    </source>
</evidence>
<keyword evidence="6" id="KW-0173">Coenzyme A biosynthesis</keyword>
<dbReference type="SUPFAM" id="SSF53067">
    <property type="entry name" value="Actin-like ATPase domain"/>
    <property type="match status" value="1"/>
</dbReference>
<evidence type="ECO:0000256" key="6">
    <source>
        <dbReference type="ARBA" id="ARBA00022993"/>
    </source>
</evidence>
<dbReference type="GO" id="GO:0005829">
    <property type="term" value="C:cytosol"/>
    <property type="evidence" value="ECO:0007669"/>
    <property type="project" value="TreeGrafter"/>
</dbReference>
<comment type="caution">
    <text evidence="7">The sequence shown here is derived from an EMBL/GenBank/DDBJ whole genome shotgun (WGS) entry which is preliminary data.</text>
</comment>
<gene>
    <name evidence="7" type="ORF">QI30_09340</name>
</gene>
<dbReference type="InterPro" id="IPR011602">
    <property type="entry name" value="Type_II_PanK_bac"/>
</dbReference>
<keyword evidence="5" id="KW-0067">ATP-binding</keyword>
<evidence type="ECO:0000256" key="2">
    <source>
        <dbReference type="ARBA" id="ARBA00022679"/>
    </source>
</evidence>
<sequence length="280" mass="30101">MNTIGIDAGGTLTKIAYTDGNNELQVRHYPSNDLAQVAAFINAHPEIQILGMTGGRAEQLNLLLNDSLTRHSLVEFEATFRGVNYQLKRQEGGLERCIVANIGSGTSIHYKNGEAYTRVSGTGIGGGTLVGLSALMTGEYDYHEISSLAATGQRKNIDLMVADIFEGMEVPAPLDPDLTASNFGKVGLKPPQDYVKADILATTMGLVGEVVSTLSIQLAEQYQVEHIVYIGTTLDHNTKLRDVITSYTKLKKKTAVFLGDEGFSGAIGALLYAKEQVSCV</sequence>
<protein>
    <submittedName>
        <fullName evidence="7">Pantothenate kinase</fullName>
    </submittedName>
</protein>